<feature type="domain" description="KH type-2" evidence="10">
    <location>
        <begin position="39"/>
        <end position="107"/>
    </location>
</feature>
<evidence type="ECO:0000256" key="3">
    <source>
        <dbReference type="ARBA" id="ARBA00022884"/>
    </source>
</evidence>
<dbReference type="CDD" id="cd02412">
    <property type="entry name" value="KH-II_30S_S3"/>
    <property type="match status" value="1"/>
</dbReference>
<keyword evidence="5 8" id="KW-0687">Ribonucleoprotein</keyword>
<dbReference type="NCBIfam" id="TIGR01009">
    <property type="entry name" value="rpsC_bact"/>
    <property type="match status" value="1"/>
</dbReference>
<evidence type="ECO:0000313" key="12">
    <source>
        <dbReference type="Proteomes" id="UP000033731"/>
    </source>
</evidence>
<dbReference type="GO" id="GO:0022627">
    <property type="term" value="C:cytosolic small ribosomal subunit"/>
    <property type="evidence" value="ECO:0007669"/>
    <property type="project" value="TreeGrafter"/>
</dbReference>
<dbReference type="SUPFAM" id="SSF54821">
    <property type="entry name" value="Ribosomal protein S3 C-terminal domain"/>
    <property type="match status" value="1"/>
</dbReference>
<dbReference type="InterPro" id="IPR036419">
    <property type="entry name" value="Ribosomal_S3_C_sf"/>
</dbReference>
<dbReference type="RefSeq" id="WP_034442624.1">
    <property type="nucleotide sequence ID" value="NZ_JMTK01000002.1"/>
</dbReference>
<dbReference type="Pfam" id="PF07650">
    <property type="entry name" value="KH_2"/>
    <property type="match status" value="1"/>
</dbReference>
<evidence type="ECO:0000256" key="1">
    <source>
        <dbReference type="ARBA" id="ARBA00010761"/>
    </source>
</evidence>
<dbReference type="EMBL" id="JMTK01000002">
    <property type="protein sequence ID" value="KJZ81839.1"/>
    <property type="molecule type" value="Genomic_DNA"/>
</dbReference>
<dbReference type="InterPro" id="IPR005704">
    <property type="entry name" value="Ribosomal_uS3_bac-typ"/>
</dbReference>
<dbReference type="PROSITE" id="PS00548">
    <property type="entry name" value="RIBOSOMAL_S3"/>
    <property type="match status" value="1"/>
</dbReference>
<keyword evidence="3 8" id="KW-0694">RNA-binding</keyword>
<comment type="function">
    <text evidence="6 8">Binds the lower part of the 30S subunit head. Binds mRNA in the 70S ribosome, positioning it for translation.</text>
</comment>
<evidence type="ECO:0000256" key="6">
    <source>
        <dbReference type="ARBA" id="ARBA00024998"/>
    </source>
</evidence>
<dbReference type="Proteomes" id="UP000033731">
    <property type="component" value="Unassembled WGS sequence"/>
</dbReference>
<dbReference type="InterPro" id="IPR057258">
    <property type="entry name" value="Ribosomal_uS3"/>
</dbReference>
<evidence type="ECO:0000256" key="7">
    <source>
        <dbReference type="ARBA" id="ARBA00035257"/>
    </source>
</evidence>
<evidence type="ECO:0000256" key="5">
    <source>
        <dbReference type="ARBA" id="ARBA00023274"/>
    </source>
</evidence>
<dbReference type="InterPro" id="IPR015946">
    <property type="entry name" value="KH_dom-like_a/b"/>
</dbReference>
<comment type="caution">
    <text evidence="11">The sequence shown here is derived from an EMBL/GenBank/DDBJ whole genome shotgun (WGS) entry which is preliminary data.</text>
</comment>
<dbReference type="Pfam" id="PF00189">
    <property type="entry name" value="Ribosomal_S3_C"/>
    <property type="match status" value="1"/>
</dbReference>
<dbReference type="GO" id="GO:0003729">
    <property type="term" value="F:mRNA binding"/>
    <property type="evidence" value="ECO:0007669"/>
    <property type="project" value="UniProtKB-UniRule"/>
</dbReference>
<dbReference type="Gene3D" id="3.30.300.20">
    <property type="match status" value="1"/>
</dbReference>
<organism evidence="11 12">
    <name type="scientific">Candidatus Liberibacter solanacearum</name>
    <dbReference type="NCBI Taxonomy" id="556287"/>
    <lineage>
        <taxon>Bacteria</taxon>
        <taxon>Pseudomonadati</taxon>
        <taxon>Pseudomonadota</taxon>
        <taxon>Alphaproteobacteria</taxon>
        <taxon>Hyphomicrobiales</taxon>
        <taxon>Rhizobiaceae</taxon>
        <taxon>Liberibacter</taxon>
    </lineage>
</organism>
<comment type="subunit">
    <text evidence="8">Part of the 30S ribosomal subunit. Forms a tight complex with proteins S10 and S14.</text>
</comment>
<dbReference type="AlphaFoldDB" id="A0A094YZD3"/>
<dbReference type="GO" id="GO:0019843">
    <property type="term" value="F:rRNA binding"/>
    <property type="evidence" value="ECO:0007669"/>
    <property type="project" value="UniProtKB-UniRule"/>
</dbReference>
<dbReference type="PATRIC" id="fig|556287.8.peg.544"/>
<evidence type="ECO:0000313" key="11">
    <source>
        <dbReference type="EMBL" id="KJZ81839.1"/>
    </source>
</evidence>
<dbReference type="SUPFAM" id="SSF54814">
    <property type="entry name" value="Prokaryotic type KH domain (KH-domain type II)"/>
    <property type="match status" value="1"/>
</dbReference>
<sequence>MGQKINPILFRLGVNCTWSSRWFARGSEYGTLLHEDLKIRKYLEGNLKQAGVAKILIERTHKKCFITVYSARPGLIIGKKGSDIDRIRKNLSKMTPSEIHLNVNEVSKPEINATLIAQSIAQQLERRVVFRRAMKRAVQSAMRFGAEGIKIICSGRLNGLELSRTESYLEGRVPLQTLRANIDYGSAIAKTAYGICGVKVYVSIREVSDSDNATSSNRRPLEKSN</sequence>
<dbReference type="HAMAP" id="MF_01309_B">
    <property type="entry name" value="Ribosomal_uS3_B"/>
    <property type="match status" value="1"/>
</dbReference>
<dbReference type="PANTHER" id="PTHR11760">
    <property type="entry name" value="30S/40S RIBOSOMAL PROTEIN S3"/>
    <property type="match status" value="1"/>
</dbReference>
<evidence type="ECO:0000256" key="4">
    <source>
        <dbReference type="ARBA" id="ARBA00022980"/>
    </source>
</evidence>
<dbReference type="InterPro" id="IPR001351">
    <property type="entry name" value="Ribosomal_uS3_C"/>
</dbReference>
<dbReference type="InterPro" id="IPR018280">
    <property type="entry name" value="Ribosomal_uS3_CS"/>
</dbReference>
<dbReference type="FunFam" id="3.30.300.20:FF:000001">
    <property type="entry name" value="30S ribosomal protein S3"/>
    <property type="match status" value="1"/>
</dbReference>
<evidence type="ECO:0000259" key="10">
    <source>
        <dbReference type="PROSITE" id="PS50823"/>
    </source>
</evidence>
<comment type="similarity">
    <text evidence="1 8 9">Belongs to the universal ribosomal protein uS3 family.</text>
</comment>
<dbReference type="GO" id="GO:0003735">
    <property type="term" value="F:structural constituent of ribosome"/>
    <property type="evidence" value="ECO:0007669"/>
    <property type="project" value="InterPro"/>
</dbReference>
<dbReference type="InterPro" id="IPR009019">
    <property type="entry name" value="KH_sf_prok-type"/>
</dbReference>
<reference evidence="11 12" key="1">
    <citation type="journal article" date="2015" name="Phytopathology">
        <title>Genomes of Candidatus Liberibacter solanacearum haplotype A from New Zealand and the USA suggest significant genome plasticity in the species.</title>
        <authorList>
            <person name="Thompson S.M."/>
            <person name="Johnson C.P."/>
            <person name="Lu A.Y."/>
            <person name="Frampton R.A."/>
            <person name="Sullivan K.L."/>
            <person name="Fiers M.W."/>
            <person name="Crowhurst R.N."/>
            <person name="Pitman A.R."/>
            <person name="Scott I."/>
            <person name="Gudmestad N.C."/>
            <person name="Smith G.R."/>
        </authorList>
    </citation>
    <scope>NUCLEOTIDE SEQUENCE [LARGE SCALE GENOMIC DNA]</scope>
    <source>
        <strain evidence="11 12">LsoNZ1</strain>
    </source>
</reference>
<evidence type="ECO:0000256" key="8">
    <source>
        <dbReference type="HAMAP-Rule" id="MF_01309"/>
    </source>
</evidence>
<evidence type="ECO:0000256" key="2">
    <source>
        <dbReference type="ARBA" id="ARBA00022730"/>
    </source>
</evidence>
<evidence type="ECO:0000256" key="9">
    <source>
        <dbReference type="RuleBase" id="RU003624"/>
    </source>
</evidence>
<dbReference type="SMART" id="SM00322">
    <property type="entry name" value="KH"/>
    <property type="match status" value="1"/>
</dbReference>
<dbReference type="PROSITE" id="PS50823">
    <property type="entry name" value="KH_TYPE_2"/>
    <property type="match status" value="1"/>
</dbReference>
<keyword evidence="4 8" id="KW-0689">Ribosomal protein</keyword>
<gene>
    <name evidence="8" type="primary">rpsC</name>
    <name evidence="11" type="ORF">DJ66_0566</name>
</gene>
<accession>A0A094YZD3</accession>
<keyword evidence="2 8" id="KW-0699">rRNA-binding</keyword>
<keyword evidence="12" id="KW-1185">Reference proteome</keyword>
<dbReference type="InterPro" id="IPR004044">
    <property type="entry name" value="KH_dom_type_2"/>
</dbReference>
<proteinExistence type="inferred from homology"/>
<dbReference type="Gene3D" id="3.30.1140.32">
    <property type="entry name" value="Ribosomal protein S3, C-terminal domain"/>
    <property type="match status" value="1"/>
</dbReference>
<dbReference type="GO" id="GO:0006412">
    <property type="term" value="P:translation"/>
    <property type="evidence" value="ECO:0007669"/>
    <property type="project" value="UniProtKB-UniRule"/>
</dbReference>
<dbReference type="InterPro" id="IPR004087">
    <property type="entry name" value="KH_dom"/>
</dbReference>
<name>A0A094YZD3_9HYPH</name>
<dbReference type="PANTHER" id="PTHR11760:SF19">
    <property type="entry name" value="SMALL RIBOSOMAL SUBUNIT PROTEIN US3C"/>
    <property type="match status" value="1"/>
</dbReference>
<protein>
    <recommendedName>
        <fullName evidence="7 8">Small ribosomal subunit protein uS3</fullName>
    </recommendedName>
</protein>